<dbReference type="GO" id="GO:0016491">
    <property type="term" value="F:oxidoreductase activity"/>
    <property type="evidence" value="ECO:0007669"/>
    <property type="project" value="UniProtKB-ARBA"/>
</dbReference>
<dbReference type="PROSITE" id="PS00198">
    <property type="entry name" value="4FE4S_FER_1"/>
    <property type="match status" value="1"/>
</dbReference>
<keyword evidence="1" id="KW-0813">Transport</keyword>
<dbReference type="InterPro" id="IPR024185">
    <property type="entry name" value="FTHF_cligase-like_sf"/>
</dbReference>
<dbReference type="SUPFAM" id="SSF46548">
    <property type="entry name" value="alpha-helical ferredoxin"/>
    <property type="match status" value="1"/>
</dbReference>
<evidence type="ECO:0000256" key="3">
    <source>
        <dbReference type="ARBA" id="ARBA00022737"/>
    </source>
</evidence>
<keyword evidence="7" id="KW-1185">Reference proteome</keyword>
<evidence type="ECO:0000259" key="5">
    <source>
        <dbReference type="PROSITE" id="PS51379"/>
    </source>
</evidence>
<comment type="caution">
    <text evidence="6">The sequence shown here is derived from an EMBL/GenBank/DDBJ whole genome shotgun (WGS) entry which is preliminary data.</text>
</comment>
<evidence type="ECO:0000256" key="4">
    <source>
        <dbReference type="ARBA" id="ARBA00022982"/>
    </source>
</evidence>
<dbReference type="AlphaFoldDB" id="A0ABD6BU20"/>
<dbReference type="InterPro" id="IPR037171">
    <property type="entry name" value="NagB/RpiA_transferase-like"/>
</dbReference>
<dbReference type="PANTHER" id="PTHR47153">
    <property type="entry name" value="LACTATE UTILIZATION PROTEIN B"/>
    <property type="match status" value="1"/>
</dbReference>
<dbReference type="EMBL" id="JBHUCZ010000010">
    <property type="protein sequence ID" value="MFD1568315.1"/>
    <property type="molecule type" value="Genomic_DNA"/>
</dbReference>
<evidence type="ECO:0000256" key="2">
    <source>
        <dbReference type="ARBA" id="ARBA00022485"/>
    </source>
</evidence>
<evidence type="ECO:0000313" key="6">
    <source>
        <dbReference type="EMBL" id="MFD1568315.1"/>
    </source>
</evidence>
<organism evidence="6 7">
    <name type="scientific">Halolamina litorea</name>
    <dbReference type="NCBI Taxonomy" id="1515593"/>
    <lineage>
        <taxon>Archaea</taxon>
        <taxon>Methanobacteriati</taxon>
        <taxon>Methanobacteriota</taxon>
        <taxon>Stenosarchaea group</taxon>
        <taxon>Halobacteria</taxon>
        <taxon>Halobacteriales</taxon>
        <taxon>Haloferacaceae</taxon>
    </lineage>
</organism>
<dbReference type="Pfam" id="PF13183">
    <property type="entry name" value="Fer4_8"/>
    <property type="match status" value="1"/>
</dbReference>
<keyword evidence="2" id="KW-0408">Iron</keyword>
<dbReference type="InterPro" id="IPR004017">
    <property type="entry name" value="Cys_rich_dom"/>
</dbReference>
<dbReference type="GO" id="GO:0051539">
    <property type="term" value="F:4 iron, 4 sulfur cluster binding"/>
    <property type="evidence" value="ECO:0007669"/>
    <property type="project" value="UniProtKB-KW"/>
</dbReference>
<keyword evidence="2" id="KW-0411">Iron-sulfur</keyword>
<evidence type="ECO:0000256" key="1">
    <source>
        <dbReference type="ARBA" id="ARBA00022448"/>
    </source>
</evidence>
<dbReference type="Gene3D" id="1.10.1060.10">
    <property type="entry name" value="Alpha-helical ferredoxin"/>
    <property type="match status" value="1"/>
</dbReference>
<evidence type="ECO:0000313" key="7">
    <source>
        <dbReference type="Proteomes" id="UP001597139"/>
    </source>
</evidence>
<protein>
    <submittedName>
        <fullName evidence="6">LUD domain-containing protein</fullName>
    </submittedName>
</protein>
<dbReference type="Proteomes" id="UP001597139">
    <property type="component" value="Unassembled WGS sequence"/>
</dbReference>
<proteinExistence type="predicted"/>
<reference evidence="6 7" key="1">
    <citation type="journal article" date="2019" name="Int. J. Syst. Evol. Microbiol.">
        <title>The Global Catalogue of Microorganisms (GCM) 10K type strain sequencing project: providing services to taxonomists for standard genome sequencing and annotation.</title>
        <authorList>
            <consortium name="The Broad Institute Genomics Platform"/>
            <consortium name="The Broad Institute Genome Sequencing Center for Infectious Disease"/>
            <person name="Wu L."/>
            <person name="Ma J."/>
        </authorList>
    </citation>
    <scope>NUCLEOTIDE SEQUENCE [LARGE SCALE GENOMIC DNA]</scope>
    <source>
        <strain evidence="6 7">CGMCC 1.12859</strain>
    </source>
</reference>
<dbReference type="Pfam" id="PF02754">
    <property type="entry name" value="CCG"/>
    <property type="match status" value="1"/>
</dbReference>
<gene>
    <name evidence="6" type="ORF">ACFSAU_12530</name>
</gene>
<dbReference type="PANTHER" id="PTHR47153:SF2">
    <property type="entry name" value="LACTATE UTILIZATION PROTEIN B"/>
    <property type="match status" value="1"/>
</dbReference>
<dbReference type="Gene3D" id="3.40.50.10420">
    <property type="entry name" value="NagB/RpiA/CoA transferase-like"/>
    <property type="match status" value="1"/>
</dbReference>
<dbReference type="InterPro" id="IPR017900">
    <property type="entry name" value="4Fe4S_Fe_S_CS"/>
</dbReference>
<dbReference type="Pfam" id="PF02589">
    <property type="entry name" value="LUD_dom"/>
    <property type="match status" value="1"/>
</dbReference>
<keyword evidence="3" id="KW-0677">Repeat</keyword>
<dbReference type="InterPro" id="IPR017896">
    <property type="entry name" value="4Fe4S_Fe-S-bd"/>
</dbReference>
<accession>A0ABD6BU20</accession>
<name>A0ABD6BU20_9EURY</name>
<dbReference type="PROSITE" id="PS51379">
    <property type="entry name" value="4FE4S_FER_2"/>
    <property type="match status" value="1"/>
</dbReference>
<keyword evidence="4" id="KW-0249">Electron transport</keyword>
<keyword evidence="2" id="KW-0004">4Fe-4S</keyword>
<dbReference type="InterPro" id="IPR009051">
    <property type="entry name" value="Helical_ferredxn"/>
</dbReference>
<dbReference type="SUPFAM" id="SSF100950">
    <property type="entry name" value="NagB/RpiA/CoA transferase-like"/>
    <property type="match status" value="1"/>
</dbReference>
<dbReference type="InterPro" id="IPR004452">
    <property type="entry name" value="LutB/LldF"/>
</dbReference>
<dbReference type="RefSeq" id="WP_267647667.1">
    <property type="nucleotide sequence ID" value="NZ_JANHGR010000002.1"/>
</dbReference>
<keyword evidence="2" id="KW-0479">Metal-binding</keyword>
<feature type="domain" description="4Fe-4S ferredoxin-type" evidence="5">
    <location>
        <begin position="361"/>
        <end position="388"/>
    </location>
</feature>
<dbReference type="InterPro" id="IPR003741">
    <property type="entry name" value="LUD_dom"/>
</dbReference>
<sequence>MSADNESRAERIRRLLDTEGPTVKQNAQGFNEGRYAAMADVDGEKLRSEARRIKEDAIERLPELIETARESVEENGGSVYLADDAADANDYLAEVCADADSVVKSKSMTTEELDVNEGLEAAGVDVTETDLGEFVLQVADEAPSHLIAPGFHKSTDEIAELFNARFDPAEPLETPEQLTTFARDHLGDRIRSADVGMTGANFVLAESGTLALVTNEGNARKCAVTPDTHVAVAGVEKLIPSVDELGPMVELLARSATGQEISQYLSLLTPPTDSPTIDFDSTEPIGGGAEDREFHLVLVDNGRFEMRDDEGLRETLYCVRCGACSNSCANFQHVGGHAFGGETYTGGIATGWEAGVEGTDSAAEFNDLCTGCSRCVNACPVKIDIPWINTVVRDRINRGAEPDAVDSLVDGLVPDDEEPGMDLGKRAFGNVGTLAKLGSATAPVSNWLADSAPVRGLLERGLGVDARRGLPEFQRETLQKWDRKRDAAVREPHDDRAVVLFPDVFTNYVDPERGKAAVRVLEALGVPVRVAGVVGSGRAPFSQGMIATAREQAEAVDDALSPHLDAGRDAVFVEPSDLAMVRSEYEKLLPANRAETLAGGSYEVLEYVYGLLENGVDPEPLPRGDGERLTYHAHCQQRTLGLDAHTEAVLGRLGYDVATTEAECCGMAGSFGYKADYYDLSVAVGESLADEVRESDGPEDRRVVASGTSCEEQLTDLLDRSATHPIELLDPER</sequence>